<dbReference type="EMBL" id="LNYO01000027">
    <property type="protein sequence ID" value="KTD32254.1"/>
    <property type="molecule type" value="Genomic_DNA"/>
</dbReference>
<sequence>MNFNTPGTNQKQALIYQTEDGSFQTEVRLESETIWLTQRQMAELFGTSTDNIGLHLKNIYAEGELSEKATAEDYSVVRLEGKRKVNRTVKHYNLDAIVSAGYRVNSKQGTQFRIWANKVLKEYLLQGYALNESRLIQQKEQINKLKATVMLFQKAQLEALEYSEASGLLSVLTEYTHSFALLNQYDTGNFPQGGLNEQVIDVINPHEAMQAIDRLREQLMAQKEATALFGNPKDDSFIGILGSIVQSFGGEYLYPSIEEQAAHLLYFIVKNHPFTDGNKRIGAFMFIWFLQRNKHHLKKNGEPKINDNALVAITLLVAQSEPSQKEIMVDLIINLIKEQSGA</sequence>
<reference evidence="2 3" key="1">
    <citation type="submission" date="2015-11" db="EMBL/GenBank/DDBJ databases">
        <title>Genomic analysis of 38 Legionella species identifies large and diverse effector repertoires.</title>
        <authorList>
            <person name="Burstein D."/>
            <person name="Amaro F."/>
            <person name="Zusman T."/>
            <person name="Lifshitz Z."/>
            <person name="Cohen O."/>
            <person name="Gilbert J.A."/>
            <person name="Pupko T."/>
            <person name="Shuman H.A."/>
            <person name="Segal G."/>
        </authorList>
    </citation>
    <scope>NUCLEOTIDE SEQUENCE [LARGE SCALE GENOMIC DNA]</scope>
    <source>
        <strain evidence="2 3">ATCC 49506</strain>
    </source>
</reference>
<dbReference type="Proteomes" id="UP000054725">
    <property type="component" value="Unassembled WGS sequence"/>
</dbReference>
<dbReference type="RefSeq" id="WP_058506128.1">
    <property type="nucleotide sequence ID" value="NZ_CAAAIF010000036.1"/>
</dbReference>
<dbReference type="PANTHER" id="PTHR35810">
    <property type="entry name" value="CYTOPLASMIC PROTEIN-RELATED"/>
    <property type="match status" value="1"/>
</dbReference>
<dbReference type="PATRIC" id="fig|45070.6.peg.3343"/>
<organism evidence="2 3">
    <name type="scientific">Legionella nautarum</name>
    <dbReference type="NCBI Taxonomy" id="45070"/>
    <lineage>
        <taxon>Bacteria</taxon>
        <taxon>Pseudomonadati</taxon>
        <taxon>Pseudomonadota</taxon>
        <taxon>Gammaproteobacteria</taxon>
        <taxon>Legionellales</taxon>
        <taxon>Legionellaceae</taxon>
        <taxon>Legionella</taxon>
    </lineage>
</organism>
<dbReference type="OrthoDB" id="9802752at2"/>
<dbReference type="Pfam" id="PF02661">
    <property type="entry name" value="Fic"/>
    <property type="match status" value="1"/>
</dbReference>
<comment type="caution">
    <text evidence="2">The sequence shown here is derived from an EMBL/GenBank/DDBJ whole genome shotgun (WGS) entry which is preliminary data.</text>
</comment>
<dbReference type="Gene3D" id="1.20.120.1870">
    <property type="entry name" value="Fic/DOC protein, Fido domain"/>
    <property type="match status" value="1"/>
</dbReference>
<dbReference type="PROSITE" id="PS51459">
    <property type="entry name" value="FIDO"/>
    <property type="match status" value="1"/>
</dbReference>
<proteinExistence type="predicted"/>
<dbReference type="STRING" id="45070.Lnau_3165"/>
<evidence type="ECO:0000313" key="3">
    <source>
        <dbReference type="Proteomes" id="UP000054725"/>
    </source>
</evidence>
<dbReference type="Pfam" id="PF13310">
    <property type="entry name" value="Virulence_RhuM"/>
    <property type="match status" value="1"/>
</dbReference>
<accession>A0A0W0WJ05</accession>
<protein>
    <submittedName>
        <fullName evidence="2">Fic/DOC family protein</fullName>
    </submittedName>
</protein>
<dbReference type="PANTHER" id="PTHR35810:SF1">
    <property type="entry name" value="CYTOPLASMIC PROTEIN"/>
    <property type="match status" value="1"/>
</dbReference>
<keyword evidence="3" id="KW-1185">Reference proteome</keyword>
<dbReference type="InterPro" id="IPR036597">
    <property type="entry name" value="Fido-like_dom_sf"/>
</dbReference>
<dbReference type="InterPro" id="IPR003812">
    <property type="entry name" value="Fido"/>
</dbReference>
<dbReference type="InterPro" id="IPR011204">
    <property type="entry name" value="Virulence_RhuM-like"/>
</dbReference>
<dbReference type="InterPro" id="IPR053737">
    <property type="entry name" value="Type_II_TA_Toxin"/>
</dbReference>
<evidence type="ECO:0000313" key="2">
    <source>
        <dbReference type="EMBL" id="KTD32254.1"/>
    </source>
</evidence>
<gene>
    <name evidence="2" type="ORF">Lnau_3165</name>
</gene>
<dbReference type="SUPFAM" id="SSF140931">
    <property type="entry name" value="Fic-like"/>
    <property type="match status" value="1"/>
</dbReference>
<feature type="domain" description="Fido" evidence="1">
    <location>
        <begin position="197"/>
        <end position="334"/>
    </location>
</feature>
<name>A0A0W0WJ05_9GAMM</name>
<dbReference type="AlphaFoldDB" id="A0A0W0WJ05"/>
<evidence type="ECO:0000259" key="1">
    <source>
        <dbReference type="PROSITE" id="PS51459"/>
    </source>
</evidence>